<gene>
    <name evidence="3" type="primary">NCL1_46725</name>
    <name evidence="3" type="ORF">NPIL_12501</name>
</gene>
<keyword evidence="4" id="KW-1185">Reference proteome</keyword>
<evidence type="ECO:0000313" key="3">
    <source>
        <dbReference type="EMBL" id="GFU21213.1"/>
    </source>
</evidence>
<organism evidence="3 4">
    <name type="scientific">Nephila pilipes</name>
    <name type="common">Giant wood spider</name>
    <name type="synonym">Nephila maculata</name>
    <dbReference type="NCBI Taxonomy" id="299642"/>
    <lineage>
        <taxon>Eukaryota</taxon>
        <taxon>Metazoa</taxon>
        <taxon>Ecdysozoa</taxon>
        <taxon>Arthropoda</taxon>
        <taxon>Chelicerata</taxon>
        <taxon>Arachnida</taxon>
        <taxon>Araneae</taxon>
        <taxon>Araneomorphae</taxon>
        <taxon>Entelegynae</taxon>
        <taxon>Araneoidea</taxon>
        <taxon>Nephilidae</taxon>
        <taxon>Nephila</taxon>
    </lineage>
</organism>
<dbReference type="EMBL" id="BMAW01031463">
    <property type="protein sequence ID" value="GFU21213.1"/>
    <property type="molecule type" value="Genomic_DNA"/>
</dbReference>
<feature type="domain" description="KRAB-related" evidence="2">
    <location>
        <begin position="3"/>
        <end position="66"/>
    </location>
</feature>
<comment type="caution">
    <text evidence="3">The sequence shown here is derived from an EMBL/GenBank/DDBJ whole genome shotgun (WGS) entry which is preliminary data.</text>
</comment>
<evidence type="ECO:0000313" key="4">
    <source>
        <dbReference type="Proteomes" id="UP000887013"/>
    </source>
</evidence>
<dbReference type="OrthoDB" id="6435519at2759"/>
<feature type="region of interest" description="Disordered" evidence="1">
    <location>
        <begin position="60"/>
        <end position="93"/>
    </location>
</feature>
<evidence type="ECO:0000256" key="1">
    <source>
        <dbReference type="SAM" id="MobiDB-lite"/>
    </source>
</evidence>
<dbReference type="Proteomes" id="UP000887013">
    <property type="component" value="Unassembled WGS sequence"/>
</dbReference>
<evidence type="ECO:0000259" key="2">
    <source>
        <dbReference type="PROSITE" id="PS50806"/>
    </source>
</evidence>
<dbReference type="AlphaFoldDB" id="A0A8X6QEJ9"/>
<proteinExistence type="predicted"/>
<reference evidence="3" key="1">
    <citation type="submission" date="2020-08" db="EMBL/GenBank/DDBJ databases">
        <title>Multicomponent nature underlies the extraordinary mechanical properties of spider dragline silk.</title>
        <authorList>
            <person name="Kono N."/>
            <person name="Nakamura H."/>
            <person name="Mori M."/>
            <person name="Yoshida Y."/>
            <person name="Ohtoshi R."/>
            <person name="Malay A.D."/>
            <person name="Moran D.A.P."/>
            <person name="Tomita M."/>
            <person name="Numata K."/>
            <person name="Arakawa K."/>
        </authorList>
    </citation>
    <scope>NUCLEOTIDE SEQUENCE</scope>
</reference>
<dbReference type="GO" id="GO:0006355">
    <property type="term" value="P:regulation of DNA-templated transcription"/>
    <property type="evidence" value="ECO:0007669"/>
    <property type="project" value="InterPro"/>
</dbReference>
<accession>A0A8X6QEJ9</accession>
<name>A0A8X6QEJ9_NEPPI</name>
<protein>
    <submittedName>
        <fullName evidence="3">KRAB-related domain-containing protein</fullName>
    </submittedName>
</protein>
<dbReference type="InterPro" id="IPR003655">
    <property type="entry name" value="aKRAB"/>
</dbReference>
<sequence>MERFDDKDLSVKQFFDVDVWRKMSDFEKRCYSNKKKNYDFFLKIGLNPQKPKFMKSVKNLNYSSKSQERSDSKMRIKRTIESSRKSLSEGNSKNKKYIELAVSKTKIVPYGSYQPGREFFQNLTLRTEKHIKNLEVLHELLETVLKNIDDQNTK</sequence>
<feature type="compositionally biased region" description="Basic and acidic residues" evidence="1">
    <location>
        <begin position="66"/>
        <end position="87"/>
    </location>
</feature>
<dbReference type="PROSITE" id="PS50806">
    <property type="entry name" value="KRAB_RELATED"/>
    <property type="match status" value="1"/>
</dbReference>